<sequence>MFSNEALPKPDSELNQRSLIFSTRSAISATFSSLKYGILAAGIFCRTDVRCSCLARISLSEPEFQPVHVSFEMKPRYGVLKHGAGPWHGDLGPSVDGICVELPSFCLGFAINVRERGPCGSDTGC</sequence>
<evidence type="ECO:0000313" key="2">
    <source>
        <dbReference type="Proteomes" id="UP000828390"/>
    </source>
</evidence>
<keyword evidence="2" id="KW-1185">Reference proteome</keyword>
<reference evidence="1" key="2">
    <citation type="submission" date="2020-11" db="EMBL/GenBank/DDBJ databases">
        <authorList>
            <person name="McCartney M.A."/>
            <person name="Auch B."/>
            <person name="Kono T."/>
            <person name="Mallez S."/>
            <person name="Becker A."/>
            <person name="Gohl D.M."/>
            <person name="Silverstein K.A.T."/>
            <person name="Koren S."/>
            <person name="Bechman K.B."/>
            <person name="Herman A."/>
            <person name="Abrahante J.E."/>
            <person name="Garbe J."/>
        </authorList>
    </citation>
    <scope>NUCLEOTIDE SEQUENCE</scope>
    <source>
        <strain evidence="1">Duluth1</strain>
        <tissue evidence="1">Whole animal</tissue>
    </source>
</reference>
<name>A0A9D4RUQ6_DREPO</name>
<comment type="caution">
    <text evidence="1">The sequence shown here is derived from an EMBL/GenBank/DDBJ whole genome shotgun (WGS) entry which is preliminary data.</text>
</comment>
<accession>A0A9D4RUQ6</accession>
<proteinExistence type="predicted"/>
<reference evidence="1" key="1">
    <citation type="journal article" date="2019" name="bioRxiv">
        <title>The Genome of the Zebra Mussel, Dreissena polymorpha: A Resource for Invasive Species Research.</title>
        <authorList>
            <person name="McCartney M.A."/>
            <person name="Auch B."/>
            <person name="Kono T."/>
            <person name="Mallez S."/>
            <person name="Zhang Y."/>
            <person name="Obille A."/>
            <person name="Becker A."/>
            <person name="Abrahante J.E."/>
            <person name="Garbe J."/>
            <person name="Badalamenti J.P."/>
            <person name="Herman A."/>
            <person name="Mangelson H."/>
            <person name="Liachko I."/>
            <person name="Sullivan S."/>
            <person name="Sone E.D."/>
            <person name="Koren S."/>
            <person name="Silverstein K.A.T."/>
            <person name="Beckman K.B."/>
            <person name="Gohl D.M."/>
        </authorList>
    </citation>
    <scope>NUCLEOTIDE SEQUENCE</scope>
    <source>
        <strain evidence="1">Duluth1</strain>
        <tissue evidence="1">Whole animal</tissue>
    </source>
</reference>
<evidence type="ECO:0000313" key="1">
    <source>
        <dbReference type="EMBL" id="KAH3881714.1"/>
    </source>
</evidence>
<dbReference type="Proteomes" id="UP000828390">
    <property type="component" value="Unassembled WGS sequence"/>
</dbReference>
<organism evidence="1 2">
    <name type="scientific">Dreissena polymorpha</name>
    <name type="common">Zebra mussel</name>
    <name type="synonym">Mytilus polymorpha</name>
    <dbReference type="NCBI Taxonomy" id="45954"/>
    <lineage>
        <taxon>Eukaryota</taxon>
        <taxon>Metazoa</taxon>
        <taxon>Spiralia</taxon>
        <taxon>Lophotrochozoa</taxon>
        <taxon>Mollusca</taxon>
        <taxon>Bivalvia</taxon>
        <taxon>Autobranchia</taxon>
        <taxon>Heteroconchia</taxon>
        <taxon>Euheterodonta</taxon>
        <taxon>Imparidentia</taxon>
        <taxon>Neoheterodontei</taxon>
        <taxon>Myida</taxon>
        <taxon>Dreissenoidea</taxon>
        <taxon>Dreissenidae</taxon>
        <taxon>Dreissena</taxon>
    </lineage>
</organism>
<gene>
    <name evidence="1" type="ORF">DPMN_005641</name>
</gene>
<dbReference type="AlphaFoldDB" id="A0A9D4RUQ6"/>
<dbReference type="EMBL" id="JAIWYP010000001">
    <property type="protein sequence ID" value="KAH3881714.1"/>
    <property type="molecule type" value="Genomic_DNA"/>
</dbReference>
<protein>
    <submittedName>
        <fullName evidence="1">Uncharacterized protein</fullName>
    </submittedName>
</protein>